<accession>A0A839A4Y5</accession>
<reference evidence="2 3" key="1">
    <citation type="submission" date="2020-06" db="EMBL/GenBank/DDBJ databases">
        <title>Reclassification of Facklamia ignava, Facklamia soureckii and Facklami tabacinasalis as Falseniella iganva gen. nov., comb. nov., Hutsoniella ignava gen. nov., comb. nov., and Ruoffia tabacinasalis gen. nov., comb. nov and description of Ruoffia haltotolerans sp. nov., isolated from hypersaline Inland Sea of Qatar.</title>
        <authorList>
            <person name="Fotedar R."/>
            <person name="Sankaranarayanan K."/>
            <person name="Lawson P."/>
            <person name="Caldwell M."/>
            <person name="Zeyara A."/>
            <person name="Al Malki A."/>
            <person name="Ali M."/>
        </authorList>
    </citation>
    <scope>NUCLEOTIDE SEQUENCE [LARGE SCALE GENOMIC DNA]</scope>
    <source>
        <strain evidence="2 3">INB8</strain>
    </source>
</reference>
<protein>
    <submittedName>
        <fullName evidence="2">Uncharacterized protein</fullName>
    </submittedName>
</protein>
<proteinExistence type="predicted"/>
<dbReference type="EMBL" id="JACAOA010000012">
    <property type="protein sequence ID" value="MBA5729296.1"/>
    <property type="molecule type" value="Genomic_DNA"/>
</dbReference>
<dbReference type="AlphaFoldDB" id="A0A839A4Y5"/>
<evidence type="ECO:0000313" key="2">
    <source>
        <dbReference type="EMBL" id="MBA5729296.1"/>
    </source>
</evidence>
<sequence length="356" mass="39392">MKSKRLRYSVSIALTSLLFVTHVTPLALAQTESVPPESEIVQQQQEATYPVGVEVRGLDGTRTSDAGITVSDENSTVYEGGYNEYAQWLTYDELPEGEYFITLTPPEGTTSQINNTAPQFAAATETPNVYSIYVNEKNLGGLSAVYGAFELVNEPVSETYRIGAEVRGLDGTRTSDVGITVYDENSTVYEGGYNEYAQWLTTNELPEGLYYIELTTPEGTMSQISTTTNQSAIPTETPNLYTIGLNGETLGNLSSVYGAFELIETAPVEQTFRLGAEVRGSDGRRTSDVGIMVWDANEMYYDGSYNDYLQWLTNDELPEGEYFITLTPPEGFSTELNLSTDQYAMETIPRMFIQFS</sequence>
<keyword evidence="1" id="KW-0732">Signal</keyword>
<feature type="chain" id="PRO_5032791257" evidence="1">
    <location>
        <begin position="30"/>
        <end position="356"/>
    </location>
</feature>
<dbReference type="Proteomes" id="UP000571018">
    <property type="component" value="Unassembled WGS sequence"/>
</dbReference>
<gene>
    <name evidence="2" type="ORF">HW423_05810</name>
</gene>
<organism evidence="2 3">
    <name type="scientific">Ruoffia halotolerans</name>
    <dbReference type="NCBI Taxonomy" id="2748684"/>
    <lineage>
        <taxon>Bacteria</taxon>
        <taxon>Bacillati</taxon>
        <taxon>Bacillota</taxon>
        <taxon>Bacilli</taxon>
        <taxon>Lactobacillales</taxon>
        <taxon>Aerococcaceae</taxon>
        <taxon>Ruoffia</taxon>
    </lineage>
</organism>
<evidence type="ECO:0000256" key="1">
    <source>
        <dbReference type="SAM" id="SignalP"/>
    </source>
</evidence>
<dbReference type="RefSeq" id="WP_218930999.1">
    <property type="nucleotide sequence ID" value="NZ_JACAOA010000012.1"/>
</dbReference>
<name>A0A839A4Y5_9LACT</name>
<keyword evidence="3" id="KW-1185">Reference proteome</keyword>
<comment type="caution">
    <text evidence="2">The sequence shown here is derived from an EMBL/GenBank/DDBJ whole genome shotgun (WGS) entry which is preliminary data.</text>
</comment>
<evidence type="ECO:0000313" key="3">
    <source>
        <dbReference type="Proteomes" id="UP000571018"/>
    </source>
</evidence>
<feature type="signal peptide" evidence="1">
    <location>
        <begin position="1"/>
        <end position="29"/>
    </location>
</feature>